<dbReference type="Proteomes" id="UP001305702">
    <property type="component" value="Chromosome"/>
</dbReference>
<feature type="transmembrane region" description="Helical" evidence="1">
    <location>
        <begin position="88"/>
        <end position="105"/>
    </location>
</feature>
<keyword evidence="1" id="KW-0812">Transmembrane</keyword>
<reference evidence="2 3" key="1">
    <citation type="submission" date="2022-02" db="EMBL/GenBank/DDBJ databases">
        <title>Paenibacillus sp. MBLB1776 Whole Genome Shotgun Sequencing.</title>
        <authorList>
            <person name="Hwang C.Y."/>
            <person name="Cho E.-S."/>
            <person name="Seo M.-J."/>
        </authorList>
    </citation>
    <scope>NUCLEOTIDE SEQUENCE [LARGE SCALE GENOMIC DNA]</scope>
    <source>
        <strain evidence="2 3">MBLB1776</strain>
    </source>
</reference>
<dbReference type="KEGG" id="paun:MJA45_12960"/>
<keyword evidence="1" id="KW-0472">Membrane</keyword>
<keyword evidence="3" id="KW-1185">Reference proteome</keyword>
<dbReference type="InterPro" id="IPR007404">
    <property type="entry name" value="YdjM-like"/>
</dbReference>
<organism evidence="2 3">
    <name type="scientific">Paenibacillus aurantius</name>
    <dbReference type="NCBI Taxonomy" id="2918900"/>
    <lineage>
        <taxon>Bacteria</taxon>
        <taxon>Bacillati</taxon>
        <taxon>Bacillota</taxon>
        <taxon>Bacilli</taxon>
        <taxon>Bacillales</taxon>
        <taxon>Paenibacillaceae</taxon>
        <taxon>Paenibacillus</taxon>
    </lineage>
</organism>
<gene>
    <name evidence="2" type="ORF">MJA45_12960</name>
</gene>
<evidence type="ECO:0000313" key="3">
    <source>
        <dbReference type="Proteomes" id="UP001305702"/>
    </source>
</evidence>
<dbReference type="RefSeq" id="WP_315607663.1">
    <property type="nucleotide sequence ID" value="NZ_CP130318.1"/>
</dbReference>
<dbReference type="GO" id="GO:0016787">
    <property type="term" value="F:hydrolase activity"/>
    <property type="evidence" value="ECO:0007669"/>
    <property type="project" value="UniProtKB-KW"/>
</dbReference>
<accession>A0AA96LH84</accession>
<feature type="transmembrane region" description="Helical" evidence="1">
    <location>
        <begin position="64"/>
        <end position="82"/>
    </location>
</feature>
<dbReference type="PANTHER" id="PTHR35531">
    <property type="entry name" value="INNER MEMBRANE PROTEIN YBCI-RELATED"/>
    <property type="match status" value="1"/>
</dbReference>
<name>A0AA96LH84_9BACL</name>
<protein>
    <submittedName>
        <fullName evidence="2">Metal-dependent hydrolase</fullName>
    </submittedName>
</protein>
<feature type="transmembrane region" description="Helical" evidence="1">
    <location>
        <begin position="154"/>
        <end position="174"/>
    </location>
</feature>
<dbReference type="PANTHER" id="PTHR35531:SF1">
    <property type="entry name" value="INNER MEMBRANE PROTEIN YBCI-RELATED"/>
    <property type="match status" value="1"/>
</dbReference>
<dbReference type="AlphaFoldDB" id="A0AA96LH84"/>
<dbReference type="Pfam" id="PF04307">
    <property type="entry name" value="YdjM"/>
    <property type="match status" value="1"/>
</dbReference>
<keyword evidence="1" id="KW-1133">Transmembrane helix</keyword>
<evidence type="ECO:0000256" key="1">
    <source>
        <dbReference type="SAM" id="Phobius"/>
    </source>
</evidence>
<keyword evidence="2" id="KW-0378">Hydrolase</keyword>
<proteinExistence type="predicted"/>
<sequence>MKGTTHLAIGAALGVAAGLRLQTDFETGMVWIAVSSLSALIPDLDGPSILSGKLSKFAKTFREVVLSSGILLVIGLAALYHWKGYYHFPLTLLGAALTLAGFAFREGFIRNALVSGIGAGLAAWGAFHSIYWLIGLGAYVAIAPWLKHRGLTHTVWAAAVWWGISLGFEAYVGYEGIATIAVLGYLSHLMADTLTPSGVKWLNPLVKKTFKLPFL</sequence>
<dbReference type="EMBL" id="CP130318">
    <property type="protein sequence ID" value="WNQ13882.1"/>
    <property type="molecule type" value="Genomic_DNA"/>
</dbReference>
<evidence type="ECO:0000313" key="2">
    <source>
        <dbReference type="EMBL" id="WNQ13882.1"/>
    </source>
</evidence>